<dbReference type="RefSeq" id="WP_156005466.1">
    <property type="nucleotide sequence ID" value="NZ_CP045483.1"/>
</dbReference>
<dbReference type="OrthoDB" id="41381at2157"/>
<dbReference type="InterPro" id="IPR027417">
    <property type="entry name" value="P-loop_NTPase"/>
</dbReference>
<accession>A0A650CMK3</accession>
<dbReference type="SUPFAM" id="SSF52540">
    <property type="entry name" value="P-loop containing nucleoside triphosphate hydrolases"/>
    <property type="match status" value="1"/>
</dbReference>
<sequence>MKKRVRFLSSISKIGKSTFTVLTAYYLKSLEIPFLIEELDPFQTVRVLVDDEFDIVDYFNINKYLYSDYFLDVEKDKLQTMYNRSNWNMLVSDMLTNIDPHSDPIKFQNNITTANINVFLTDMTRLSETIEYAKKWDDGYRVLVVNMVPSENVSLVEDQVLDLIYEKGVFKRSFIFPYDERIKYLDPDKLEWFKEALSRILSLR</sequence>
<reference evidence="1 2" key="1">
    <citation type="submission" date="2019-10" db="EMBL/GenBank/DDBJ databases">
        <title>Genome Sequences from Six Type Strain Members of the Archaeal Family Sulfolobaceae: Acidianus ambivalens, Acidianus infernus, Metallosphaera prunae, Stygiolobus azoricus, Sulfolobus metallicus, and Sulfurisphaera ohwakuensis.</title>
        <authorList>
            <person name="Counts J.A."/>
            <person name="Kelly R.M."/>
        </authorList>
    </citation>
    <scope>NUCLEOTIDE SEQUENCE [LARGE SCALE GENOMIC DNA]</scope>
    <source>
        <strain evidence="1 2">FC6</strain>
    </source>
</reference>
<evidence type="ECO:0008006" key="3">
    <source>
        <dbReference type="Google" id="ProtNLM"/>
    </source>
</evidence>
<dbReference type="AlphaFoldDB" id="A0A650CMK3"/>
<dbReference type="Proteomes" id="UP000423396">
    <property type="component" value="Chromosome"/>
</dbReference>
<dbReference type="KEGG" id="sazo:D1868_03175"/>
<protein>
    <recommendedName>
        <fullName evidence="3">ParA family protein</fullName>
    </recommendedName>
</protein>
<name>A0A650CMK3_9CREN</name>
<dbReference type="GeneID" id="42798040"/>
<organism evidence="1 2">
    <name type="scientific">Stygiolobus azoricus</name>
    <dbReference type="NCBI Taxonomy" id="41675"/>
    <lineage>
        <taxon>Archaea</taxon>
        <taxon>Thermoproteota</taxon>
        <taxon>Thermoprotei</taxon>
        <taxon>Sulfolobales</taxon>
        <taxon>Sulfolobaceae</taxon>
        <taxon>Stygiolobus</taxon>
    </lineage>
</organism>
<evidence type="ECO:0000313" key="1">
    <source>
        <dbReference type="EMBL" id="QGR19074.1"/>
    </source>
</evidence>
<dbReference type="EMBL" id="CP045483">
    <property type="protein sequence ID" value="QGR19074.1"/>
    <property type="molecule type" value="Genomic_DNA"/>
</dbReference>
<evidence type="ECO:0000313" key="2">
    <source>
        <dbReference type="Proteomes" id="UP000423396"/>
    </source>
</evidence>
<proteinExistence type="predicted"/>
<keyword evidence="2" id="KW-1185">Reference proteome</keyword>
<gene>
    <name evidence="1" type="ORF">D1868_03175</name>
</gene>